<dbReference type="EMBL" id="CP049838">
    <property type="protein sequence ID" value="QJT05932.1"/>
    <property type="molecule type" value="Genomic_DNA"/>
</dbReference>
<evidence type="ECO:0000259" key="2">
    <source>
        <dbReference type="Pfam" id="PF00350"/>
    </source>
</evidence>
<organism evidence="3 4">
    <name type="scientific">Streptomyces asoensis</name>
    <dbReference type="NCBI Taxonomy" id="249586"/>
    <lineage>
        <taxon>Bacteria</taxon>
        <taxon>Bacillati</taxon>
        <taxon>Actinomycetota</taxon>
        <taxon>Actinomycetes</taxon>
        <taxon>Kitasatosporales</taxon>
        <taxon>Streptomycetaceae</taxon>
        <taxon>Streptomyces</taxon>
    </lineage>
</organism>
<dbReference type="PANTHER" id="PTHR43681:SF1">
    <property type="entry name" value="SARCALUMENIN"/>
    <property type="match status" value="1"/>
</dbReference>
<dbReference type="InterPro" id="IPR051943">
    <property type="entry name" value="TRAFAC_Dynamin-like_GTPase"/>
</dbReference>
<dbReference type="PANTHER" id="PTHR43681">
    <property type="entry name" value="TRANSMEMBRANE GTPASE FZO"/>
    <property type="match status" value="1"/>
</dbReference>
<feature type="compositionally biased region" description="Pro residues" evidence="1">
    <location>
        <begin position="443"/>
        <end position="457"/>
    </location>
</feature>
<feature type="region of interest" description="Disordered" evidence="1">
    <location>
        <begin position="435"/>
        <end position="466"/>
    </location>
</feature>
<dbReference type="AlphaFoldDB" id="A0A6M4X173"/>
<dbReference type="Proteomes" id="UP000502665">
    <property type="component" value="Chromosome"/>
</dbReference>
<protein>
    <recommendedName>
        <fullName evidence="2">Dynamin N-terminal domain-containing protein</fullName>
    </recommendedName>
</protein>
<gene>
    <name evidence="3" type="ORF">G9272_41065</name>
</gene>
<dbReference type="SUPFAM" id="SSF52540">
    <property type="entry name" value="P-loop containing nucleoside triphosphate hydrolases"/>
    <property type="match status" value="1"/>
</dbReference>
<dbReference type="Gene3D" id="3.40.50.300">
    <property type="entry name" value="P-loop containing nucleotide triphosphate hydrolases"/>
    <property type="match status" value="1"/>
</dbReference>
<sequence>MLSATYDELKHRTLTLFMTATSSAQRAGAGAAVERLDAAERPLRDERFTLVVMGEFSHGKSSLLNAYLREPGLFPVHSYVSTRLVTTARFGPEETVLVSLAERPGRSAEQRHIARTEIAAYASETHVTDGDASPDADRATAISVTLPNSVLAQGLVVVDTPGIGGVHRGHTAAAVGVLSSADAVLYVIDAQQEVPASGIAFIEDVARALDVRGCPARLVFAVTKTDRVEEPDTVVAEVRSRLRAVPGLDPYGTAIVGVSSRHRLLHLQDGDPERLELSNFGELEHELRTSVRLSRARLRLGTALNELDSVARTLLASVDHALAVLDAADEAERERLVAAARQHHVKAGDRTATDAWKGALEAELEALSADLCRRATSELAELWRGVRESYRARPELLDDPQLVLDQLARRLALLIAGLGDRARAGTADIHMRAADRTGLTSPAPTPTSLPPLPPLPAPTTLARPDGDDSAEVLVKALTASVEGARTGALIGERLGDIVFSQALGRALPRGPIGEAAQGVMAYGSALLKDDARPGSWPGVSPGALIGARIGAAVGATVAFAGRLRLERKKDLTDRIHTLDRALAPCEEEQRTFLHESLDEIVGACARRAAADMERLAARRQAEHEAALAEIETALAAVGQDTARKRQELTDRRAELHALGLSIVEVADATGALPG</sequence>
<evidence type="ECO:0000256" key="1">
    <source>
        <dbReference type="SAM" id="MobiDB-lite"/>
    </source>
</evidence>
<feature type="domain" description="Dynamin N-terminal" evidence="2">
    <location>
        <begin position="50"/>
        <end position="209"/>
    </location>
</feature>
<evidence type="ECO:0000313" key="4">
    <source>
        <dbReference type="Proteomes" id="UP000502665"/>
    </source>
</evidence>
<name>A0A6M4X173_9ACTN</name>
<dbReference type="InterPro" id="IPR045063">
    <property type="entry name" value="Dynamin_N"/>
</dbReference>
<accession>A0A6M4X173</accession>
<dbReference type="RefSeq" id="WP_171401243.1">
    <property type="nucleotide sequence ID" value="NZ_CP049838.1"/>
</dbReference>
<evidence type="ECO:0000313" key="3">
    <source>
        <dbReference type="EMBL" id="QJT05932.1"/>
    </source>
</evidence>
<proteinExistence type="predicted"/>
<keyword evidence="4" id="KW-1185">Reference proteome</keyword>
<reference evidence="3" key="1">
    <citation type="submission" date="2020-03" db="EMBL/GenBank/DDBJ databases">
        <title>Molecular networking-based the target discovery of potent antiproliferative macrolactams: 5/6/7/16 polycyclic ansamycins and glycosylated trienomycin from Streptomyces cacaoi subsp. asoensis.</title>
        <authorList>
            <person name="Liu L.-L."/>
        </authorList>
    </citation>
    <scope>NUCLEOTIDE SEQUENCE [LARGE SCALE GENOMIC DNA]</scope>
    <source>
        <strain evidence="3">H2S5</strain>
    </source>
</reference>
<dbReference type="InterPro" id="IPR027417">
    <property type="entry name" value="P-loop_NTPase"/>
</dbReference>
<dbReference type="Pfam" id="PF00350">
    <property type="entry name" value="Dynamin_N"/>
    <property type="match status" value="1"/>
</dbReference>